<dbReference type="InterPro" id="IPR003594">
    <property type="entry name" value="HATPase_dom"/>
</dbReference>
<feature type="region of interest" description="Disordered" evidence="2">
    <location>
        <begin position="1"/>
        <end position="23"/>
    </location>
</feature>
<name>A0A8H1LGV7_9ACTN</name>
<keyword evidence="1" id="KW-0723">Serine/threonine-protein kinase</keyword>
<evidence type="ECO:0000313" key="5">
    <source>
        <dbReference type="Proteomes" id="UP000298111"/>
    </source>
</evidence>
<evidence type="ECO:0000256" key="1">
    <source>
        <dbReference type="ARBA" id="ARBA00022527"/>
    </source>
</evidence>
<dbReference type="CDD" id="cd16936">
    <property type="entry name" value="HATPase_RsbW-like"/>
    <property type="match status" value="1"/>
</dbReference>
<keyword evidence="4" id="KW-0067">ATP-binding</keyword>
<evidence type="ECO:0000313" key="4">
    <source>
        <dbReference type="EMBL" id="TGG84724.1"/>
    </source>
</evidence>
<dbReference type="InterPro" id="IPR036890">
    <property type="entry name" value="HATPase_C_sf"/>
</dbReference>
<dbReference type="SUPFAM" id="SSF55874">
    <property type="entry name" value="ATPase domain of HSP90 chaperone/DNA topoisomerase II/histidine kinase"/>
    <property type="match status" value="1"/>
</dbReference>
<dbReference type="GO" id="GO:0005524">
    <property type="term" value="F:ATP binding"/>
    <property type="evidence" value="ECO:0007669"/>
    <property type="project" value="UniProtKB-KW"/>
</dbReference>
<dbReference type="InterPro" id="IPR050267">
    <property type="entry name" value="Anti-sigma-factor_SerPK"/>
</dbReference>
<proteinExistence type="predicted"/>
<sequence>MDSRTTGVRQGAPPRGTGPAQFTVRLSSTPRGARLARLSATRWLDEHGVPFRGVASRTAAVVVAELASNAVRHCGGIGRDFRLRLVLGVEPSAAGGTLRVEVTDARADKRLPPGLPRSSSGRGLVLVNALAERWGVRVNDAVTKTVWAQLRLPAGSVAVRGGRERG</sequence>
<gene>
    <name evidence="4" type="ORF">D8771_12865</name>
</gene>
<evidence type="ECO:0000256" key="2">
    <source>
        <dbReference type="SAM" id="MobiDB-lite"/>
    </source>
</evidence>
<dbReference type="AlphaFoldDB" id="A0A8H1LGV7"/>
<accession>A0A8H1LGV7</accession>
<dbReference type="Gene3D" id="3.30.565.10">
    <property type="entry name" value="Histidine kinase-like ATPase, C-terminal domain"/>
    <property type="match status" value="1"/>
</dbReference>
<reference evidence="4 5" key="1">
    <citation type="submission" date="2018-10" db="EMBL/GenBank/DDBJ databases">
        <title>Isolation of pseudouridimycin from Streptomyces albus DSM 40763.</title>
        <authorList>
            <person name="Rosenqvist P."/>
            <person name="Metsae-Ketelae M."/>
            <person name="Virta P."/>
        </authorList>
    </citation>
    <scope>NUCLEOTIDE SEQUENCE [LARGE SCALE GENOMIC DNA]</scope>
    <source>
        <strain evidence="4 5">DSM 40763</strain>
    </source>
</reference>
<comment type="caution">
    <text evidence="4">The sequence shown here is derived from an EMBL/GenBank/DDBJ whole genome shotgun (WGS) entry which is preliminary data.</text>
</comment>
<dbReference type="RefSeq" id="WP_135566992.1">
    <property type="nucleotide sequence ID" value="NZ_CP103060.1"/>
</dbReference>
<dbReference type="GO" id="GO:0004674">
    <property type="term" value="F:protein serine/threonine kinase activity"/>
    <property type="evidence" value="ECO:0007669"/>
    <property type="project" value="UniProtKB-KW"/>
</dbReference>
<dbReference type="PANTHER" id="PTHR35526:SF3">
    <property type="entry name" value="ANTI-SIGMA-F FACTOR RSBW"/>
    <property type="match status" value="1"/>
</dbReference>
<dbReference type="Pfam" id="PF13581">
    <property type="entry name" value="HATPase_c_2"/>
    <property type="match status" value="1"/>
</dbReference>
<keyword evidence="1" id="KW-0808">Transferase</keyword>
<evidence type="ECO:0000259" key="3">
    <source>
        <dbReference type="Pfam" id="PF13581"/>
    </source>
</evidence>
<dbReference type="EMBL" id="RCIY01000046">
    <property type="protein sequence ID" value="TGG84724.1"/>
    <property type="molecule type" value="Genomic_DNA"/>
</dbReference>
<dbReference type="Proteomes" id="UP000298111">
    <property type="component" value="Unassembled WGS sequence"/>
</dbReference>
<dbReference type="PANTHER" id="PTHR35526">
    <property type="entry name" value="ANTI-SIGMA-F FACTOR RSBW-RELATED"/>
    <property type="match status" value="1"/>
</dbReference>
<keyword evidence="4" id="KW-0547">Nucleotide-binding</keyword>
<organism evidence="4 5">
    <name type="scientific">Streptomyces albus</name>
    <dbReference type="NCBI Taxonomy" id="1888"/>
    <lineage>
        <taxon>Bacteria</taxon>
        <taxon>Bacillati</taxon>
        <taxon>Actinomycetota</taxon>
        <taxon>Actinomycetes</taxon>
        <taxon>Kitasatosporales</taxon>
        <taxon>Streptomycetaceae</taxon>
        <taxon>Streptomyces</taxon>
    </lineage>
</organism>
<feature type="domain" description="Histidine kinase/HSP90-like ATPase" evidence="3">
    <location>
        <begin position="27"/>
        <end position="146"/>
    </location>
</feature>
<keyword evidence="1" id="KW-0418">Kinase</keyword>
<protein>
    <submittedName>
        <fullName evidence="4">ATP-binding protein</fullName>
    </submittedName>
</protein>
<dbReference type="GeneID" id="75182981"/>